<dbReference type="Gene3D" id="3.40.50.150">
    <property type="entry name" value="Vaccinia Virus protein VP39"/>
    <property type="match status" value="2"/>
</dbReference>
<dbReference type="Gene3D" id="2.70.160.11">
    <property type="entry name" value="Hnrnp arginine n-methyltransferase1"/>
    <property type="match status" value="2"/>
</dbReference>
<dbReference type="InterPro" id="IPR055135">
    <property type="entry name" value="PRMT_dom"/>
</dbReference>
<dbReference type="GO" id="GO:0042054">
    <property type="term" value="F:histone methyltransferase activity"/>
    <property type="evidence" value="ECO:0007669"/>
    <property type="project" value="TreeGrafter"/>
</dbReference>
<evidence type="ECO:0000256" key="3">
    <source>
        <dbReference type="ARBA" id="ARBA00022691"/>
    </source>
</evidence>
<evidence type="ECO:0000256" key="6">
    <source>
        <dbReference type="PROSITE-ProRule" id="PRU01015"/>
    </source>
</evidence>
<reference evidence="8" key="1">
    <citation type="submission" date="2022-08" db="UniProtKB">
        <authorList>
            <consortium name="EnsemblMetazoa"/>
        </authorList>
    </citation>
    <scope>IDENTIFICATION</scope>
    <source>
        <strain evidence="8">05x7-T-G4-1.051#20</strain>
    </source>
</reference>
<evidence type="ECO:0000256" key="1">
    <source>
        <dbReference type="ARBA" id="ARBA00022603"/>
    </source>
</evidence>
<keyword evidence="1 6" id="KW-0489">Methyltransferase</keyword>
<evidence type="ECO:0000256" key="4">
    <source>
        <dbReference type="ARBA" id="ARBA00022737"/>
    </source>
</evidence>
<dbReference type="GO" id="GO:0032259">
    <property type="term" value="P:methylation"/>
    <property type="evidence" value="ECO:0007669"/>
    <property type="project" value="UniProtKB-KW"/>
</dbReference>
<dbReference type="PROSITE" id="PS51678">
    <property type="entry name" value="SAM_MT_PRMT"/>
    <property type="match status" value="2"/>
</dbReference>
<organism evidence="8 9">
    <name type="scientific">Magallana gigas</name>
    <name type="common">Pacific oyster</name>
    <name type="synonym">Crassostrea gigas</name>
    <dbReference type="NCBI Taxonomy" id="29159"/>
    <lineage>
        <taxon>Eukaryota</taxon>
        <taxon>Metazoa</taxon>
        <taxon>Spiralia</taxon>
        <taxon>Lophotrochozoa</taxon>
        <taxon>Mollusca</taxon>
        <taxon>Bivalvia</taxon>
        <taxon>Autobranchia</taxon>
        <taxon>Pteriomorphia</taxon>
        <taxon>Ostreida</taxon>
        <taxon>Ostreoidea</taxon>
        <taxon>Ostreidae</taxon>
        <taxon>Magallana</taxon>
    </lineage>
</organism>
<dbReference type="PIRSF" id="PIRSF036946">
    <property type="entry name" value="Arg_N-mtase"/>
    <property type="match status" value="1"/>
</dbReference>
<keyword evidence="9" id="KW-1185">Reference proteome</keyword>
<dbReference type="Proteomes" id="UP000005408">
    <property type="component" value="Unassembled WGS sequence"/>
</dbReference>
<evidence type="ECO:0000256" key="2">
    <source>
        <dbReference type="ARBA" id="ARBA00022679"/>
    </source>
</evidence>
<dbReference type="SUPFAM" id="SSF53335">
    <property type="entry name" value="S-adenosyl-L-methionine-dependent methyltransferases"/>
    <property type="match status" value="2"/>
</dbReference>
<name>A0A8W8JXY0_MAGGI</name>
<dbReference type="Pfam" id="PF06325">
    <property type="entry name" value="PrmA"/>
    <property type="match status" value="1"/>
</dbReference>
<dbReference type="Pfam" id="PF22528">
    <property type="entry name" value="PRMT_C"/>
    <property type="match status" value="1"/>
</dbReference>
<dbReference type="PANTHER" id="PTHR11006:SF4">
    <property type="entry name" value="PROTEIN ARGININE N-METHYLTRANSFERASE 7"/>
    <property type="match status" value="1"/>
</dbReference>
<dbReference type="GO" id="GO:0016274">
    <property type="term" value="F:protein-arginine N-methyltransferase activity"/>
    <property type="evidence" value="ECO:0007669"/>
    <property type="project" value="InterPro"/>
</dbReference>
<sequence>MYEACNISIVKMRVFLEENEYFVSVINPSTGKVDWKLQDDQYDYHQEIARSGYADMLHDTERNKKYYKALAEAIQIKRGLGEPVNVLDIGTGTGLLSMMAARLGADTVTACEAFEPMAKCAREIIQQNGFGNKIRLIPKRSTDITVGRDGDMPERANILVTEVFDTELIGEGAINTFTHAHRELLQKNSIVVPSAANMYVQVVSSDFIRRWRDIRPIKLPGGGVIDPPSEMTSCGGAPALHDLQLHELPQSLFQVLSSPLLIFRFDFSGTHPLKFDNQSSKTFEALHAGQTDGIFMWWDLEMDTKNKINLSCAPGWGHPRPEELQWRDHWMQAIYYPNQPLSVQKGDKVKVISSHDEYSLWFNVQPTNSVDSSDNMGPACSCGMHVSYSRSQIGMLNDPHRRDIYYSLLKEKVTPNSIVLTISDGSLLSLVAARLGAKQVFALETNNFTRKILQQFINHNDLGDKVTILSKEPEEVTDDDLQGYKIDLVVGEPYFQSAVLPWHHVHFWYAARQLSGFLSETAEVFPCLLTIKAMAVSFRDLWKIRSPVGMCEGFNIQLFDQLIESSSEISDSEVEPQPLWEYPCTACTDPVTVQSFDFSEASWVDNTSKLSNISITLDPSINEKCNGVVLWAEYQFTDQLKVSLGPREKVIVGEKVEWDFYSQQGINLLTNKGKDSIENLKTIDVSLTFKPTTGDFDFIFKTKTL</sequence>
<dbReference type="CDD" id="cd02440">
    <property type="entry name" value="AdoMet_MTases"/>
    <property type="match status" value="1"/>
</dbReference>
<proteinExistence type="inferred from homology"/>
<comment type="similarity">
    <text evidence="5">Belongs to the class I-like SAM-binding methyltransferase superfamily. Protein arginine N-methyltransferase family. PRMT7 subfamily.</text>
</comment>
<accession>A0A8W8JXY0</accession>
<evidence type="ECO:0000259" key="7">
    <source>
        <dbReference type="Pfam" id="PF22528"/>
    </source>
</evidence>
<dbReference type="InterPro" id="IPR014644">
    <property type="entry name" value="MeTrfase_PRMT7"/>
</dbReference>
<dbReference type="InterPro" id="IPR025799">
    <property type="entry name" value="Arg_MeTrfase"/>
</dbReference>
<evidence type="ECO:0000256" key="5">
    <source>
        <dbReference type="PIRNR" id="PIRNR036946"/>
    </source>
</evidence>
<keyword evidence="2 6" id="KW-0808">Transferase</keyword>
<evidence type="ECO:0000313" key="8">
    <source>
        <dbReference type="EnsemblMetazoa" id="G20777.4:cds"/>
    </source>
</evidence>
<comment type="function">
    <text evidence="5">Arginine methyltransferase that can both catalyze the formation of omega-N monomethylarginine (MMA) and symmetrical dimethylarginine (sDMA).</text>
</comment>
<dbReference type="FunFam" id="3.40.50.150:FF:000070">
    <property type="entry name" value="Protein arginine N-methyltransferase 7"/>
    <property type="match status" value="1"/>
</dbReference>
<feature type="domain" description="Protein arginine N-methyltransferase" evidence="7">
    <location>
        <begin position="253"/>
        <end position="364"/>
    </location>
</feature>
<keyword evidence="3 6" id="KW-0949">S-adenosyl-L-methionine</keyword>
<dbReference type="EnsemblMetazoa" id="G20777.4">
    <property type="protein sequence ID" value="G20777.4:cds"/>
    <property type="gene ID" value="G20777"/>
</dbReference>
<keyword evidence="4" id="KW-0677">Repeat</keyword>
<dbReference type="FunFam" id="3.40.50.150:FF:000071">
    <property type="entry name" value="Protein arginine N-methyltransferase 7"/>
    <property type="match status" value="1"/>
</dbReference>
<protein>
    <recommendedName>
        <fullName evidence="5">Protein arginine N-methyltransferase</fullName>
        <ecNumber evidence="5">2.1.1.-</ecNumber>
    </recommendedName>
</protein>
<dbReference type="PANTHER" id="PTHR11006">
    <property type="entry name" value="PROTEIN ARGININE N-METHYLTRANSFERASE"/>
    <property type="match status" value="1"/>
</dbReference>
<dbReference type="AlphaFoldDB" id="A0A8W8JXY0"/>
<evidence type="ECO:0000313" key="9">
    <source>
        <dbReference type="Proteomes" id="UP000005408"/>
    </source>
</evidence>
<dbReference type="InterPro" id="IPR029063">
    <property type="entry name" value="SAM-dependent_MTases_sf"/>
</dbReference>
<dbReference type="EC" id="2.1.1.-" evidence="5"/>